<dbReference type="GO" id="GO:0090263">
    <property type="term" value="P:positive regulation of canonical Wnt signaling pathway"/>
    <property type="evidence" value="ECO:0007669"/>
    <property type="project" value="TreeGrafter"/>
</dbReference>
<evidence type="ECO:0000256" key="7">
    <source>
        <dbReference type="ARBA" id="ARBA00022553"/>
    </source>
</evidence>
<keyword evidence="13" id="KW-0539">Nucleus</keyword>
<dbReference type="GO" id="GO:0005634">
    <property type="term" value="C:nucleus"/>
    <property type="evidence" value="ECO:0007669"/>
    <property type="project" value="UniProtKB-SubCell"/>
</dbReference>
<dbReference type="GO" id="GO:0005737">
    <property type="term" value="C:cytoplasm"/>
    <property type="evidence" value="ECO:0007669"/>
    <property type="project" value="UniProtKB-SubCell"/>
</dbReference>
<comment type="catalytic activity">
    <reaction evidence="1">
        <text>S-ubiquitinyl-[E2 ubiquitin-conjugating enzyme]-L-cysteine + [acceptor protein]-L-lysine = [E2 ubiquitin-conjugating enzyme]-L-cysteine + N(6)-ubiquitinyl-[acceptor protein]-L-lysine.</text>
        <dbReference type="EC" id="2.3.2.26"/>
    </reaction>
</comment>
<comment type="similarity">
    <text evidence="14">Belongs to the UBR5 family.</text>
</comment>
<evidence type="ECO:0000256" key="4">
    <source>
        <dbReference type="ARBA" id="ARBA00004906"/>
    </source>
</evidence>
<evidence type="ECO:0000313" key="21">
    <source>
        <dbReference type="EMBL" id="CRK97276.1"/>
    </source>
</evidence>
<gene>
    <name evidence="21" type="ORF">CLUMA_CG010671</name>
</gene>
<feature type="domain" description="UBR-type" evidence="19">
    <location>
        <begin position="1169"/>
        <end position="1237"/>
    </location>
</feature>
<dbReference type="FunFam" id="3.30.2410.10:FF:000008">
    <property type="entry name" value="Putative E3 ubiquitin-protein ligase UBR5"/>
    <property type="match status" value="1"/>
</dbReference>
<dbReference type="Gene3D" id="3.30.2160.10">
    <property type="entry name" value="Hect, E3 ligase catalytic domain"/>
    <property type="match status" value="1"/>
</dbReference>
<evidence type="ECO:0000256" key="11">
    <source>
        <dbReference type="ARBA" id="ARBA00022786"/>
    </source>
</evidence>
<evidence type="ECO:0000256" key="17">
    <source>
        <dbReference type="SAM" id="MobiDB-lite"/>
    </source>
</evidence>
<feature type="region of interest" description="Disordered" evidence="17">
    <location>
        <begin position="1551"/>
        <end position="1575"/>
    </location>
</feature>
<dbReference type="EC" id="2.3.2.26" evidence="5"/>
<feature type="domain" description="PABC" evidence="20">
    <location>
        <begin position="2636"/>
        <end position="2713"/>
    </location>
</feature>
<feature type="compositionally biased region" description="Low complexity" evidence="17">
    <location>
        <begin position="2347"/>
        <end position="2357"/>
    </location>
</feature>
<dbReference type="PROSITE" id="PS50237">
    <property type="entry name" value="HECT"/>
    <property type="match status" value="1"/>
</dbReference>
<dbReference type="InterPro" id="IPR009091">
    <property type="entry name" value="RCC1/BLIP-II"/>
</dbReference>
<feature type="compositionally biased region" description="Polar residues" evidence="17">
    <location>
        <begin position="2642"/>
        <end position="2655"/>
    </location>
</feature>
<dbReference type="InterPro" id="IPR000569">
    <property type="entry name" value="HECT_dom"/>
</dbReference>
<feature type="compositionally biased region" description="Gly residues" evidence="17">
    <location>
        <begin position="2577"/>
        <end position="2586"/>
    </location>
</feature>
<evidence type="ECO:0000256" key="1">
    <source>
        <dbReference type="ARBA" id="ARBA00000885"/>
    </source>
</evidence>
<dbReference type="Gene3D" id="1.10.8.10">
    <property type="entry name" value="DNA helicase RuvA subunit, C-terminal domain"/>
    <property type="match status" value="1"/>
</dbReference>
<accession>A0A1J1ICJ3</accession>
<dbReference type="PROSITE" id="PS51309">
    <property type="entry name" value="PABC"/>
    <property type="match status" value="1"/>
</dbReference>
<keyword evidence="9" id="KW-0479">Metal-binding</keyword>
<dbReference type="SUPFAM" id="SSF56204">
    <property type="entry name" value="Hect, E3 ligase catalytic domain"/>
    <property type="match status" value="1"/>
</dbReference>
<evidence type="ECO:0000256" key="16">
    <source>
        <dbReference type="PROSITE-ProRule" id="PRU00508"/>
    </source>
</evidence>
<dbReference type="SUPFAM" id="SSF63570">
    <property type="entry name" value="PABC (PABP) domain"/>
    <property type="match status" value="1"/>
</dbReference>
<keyword evidence="12" id="KW-0862">Zinc</keyword>
<dbReference type="SMART" id="SM00517">
    <property type="entry name" value="PolyA"/>
    <property type="match status" value="1"/>
</dbReference>
<evidence type="ECO:0000256" key="10">
    <source>
        <dbReference type="ARBA" id="ARBA00022771"/>
    </source>
</evidence>
<organism evidence="21 22">
    <name type="scientific">Clunio marinus</name>
    <dbReference type="NCBI Taxonomy" id="568069"/>
    <lineage>
        <taxon>Eukaryota</taxon>
        <taxon>Metazoa</taxon>
        <taxon>Ecdysozoa</taxon>
        <taxon>Arthropoda</taxon>
        <taxon>Hexapoda</taxon>
        <taxon>Insecta</taxon>
        <taxon>Pterygota</taxon>
        <taxon>Neoptera</taxon>
        <taxon>Endopterygota</taxon>
        <taxon>Diptera</taxon>
        <taxon>Nematocera</taxon>
        <taxon>Chironomoidea</taxon>
        <taxon>Chironomidae</taxon>
        <taxon>Clunio</taxon>
    </lineage>
</organism>
<keyword evidence="6" id="KW-0963">Cytoplasm</keyword>
<evidence type="ECO:0000313" key="22">
    <source>
        <dbReference type="Proteomes" id="UP000183832"/>
    </source>
</evidence>
<keyword evidence="10" id="KW-0863">Zinc-finger</keyword>
<keyword evidence="7" id="KW-0597">Phosphoprotein</keyword>
<evidence type="ECO:0000256" key="2">
    <source>
        <dbReference type="ARBA" id="ARBA00004123"/>
    </source>
</evidence>
<feature type="region of interest" description="Disordered" evidence="17">
    <location>
        <begin position="263"/>
        <end position="303"/>
    </location>
</feature>
<feature type="region of interest" description="Disordered" evidence="17">
    <location>
        <begin position="81"/>
        <end position="149"/>
    </location>
</feature>
<dbReference type="EMBL" id="CVRI01000047">
    <property type="protein sequence ID" value="CRK97276.1"/>
    <property type="molecule type" value="Genomic_DNA"/>
</dbReference>
<feature type="region of interest" description="Disordered" evidence="17">
    <location>
        <begin position="2330"/>
        <end position="2370"/>
    </location>
</feature>
<feature type="region of interest" description="Disordered" evidence="17">
    <location>
        <begin position="2711"/>
        <end position="2746"/>
    </location>
</feature>
<dbReference type="SMART" id="SM00396">
    <property type="entry name" value="ZnF_UBR1"/>
    <property type="match status" value="1"/>
</dbReference>
<feature type="compositionally biased region" description="Polar residues" evidence="17">
    <location>
        <begin position="1633"/>
        <end position="1656"/>
    </location>
</feature>
<feature type="compositionally biased region" description="Low complexity" evidence="17">
    <location>
        <begin position="268"/>
        <end position="303"/>
    </location>
</feature>
<keyword evidence="22" id="KW-1185">Reference proteome</keyword>
<feature type="region of interest" description="Disordered" evidence="17">
    <location>
        <begin position="2200"/>
        <end position="2250"/>
    </location>
</feature>
<dbReference type="Pfam" id="PF00658">
    <property type="entry name" value="MLLE"/>
    <property type="match status" value="1"/>
</dbReference>
<feature type="compositionally biased region" description="Polar residues" evidence="17">
    <location>
        <begin position="1701"/>
        <end position="1711"/>
    </location>
</feature>
<dbReference type="Pfam" id="PF00632">
    <property type="entry name" value="HECT"/>
    <property type="match status" value="1"/>
</dbReference>
<dbReference type="SUPFAM" id="SSF50985">
    <property type="entry name" value="RCC1/BLIP-II"/>
    <property type="match status" value="1"/>
</dbReference>
<feature type="compositionally biased region" description="Polar residues" evidence="17">
    <location>
        <begin position="2080"/>
        <end position="2089"/>
    </location>
</feature>
<feature type="zinc finger region" description="UBR-type" evidence="16">
    <location>
        <begin position="1169"/>
        <end position="1237"/>
    </location>
</feature>
<dbReference type="GO" id="GO:0043130">
    <property type="term" value="F:ubiquitin binding"/>
    <property type="evidence" value="ECO:0007669"/>
    <property type="project" value="InterPro"/>
</dbReference>
<reference evidence="21 22" key="1">
    <citation type="submission" date="2015-04" db="EMBL/GenBank/DDBJ databases">
        <authorList>
            <person name="Syromyatnikov M.Y."/>
            <person name="Popov V.N."/>
        </authorList>
    </citation>
    <scope>NUCLEOTIDE SEQUENCE [LARGE SCALE GENOMIC DNA]</scope>
</reference>
<dbReference type="InterPro" id="IPR003126">
    <property type="entry name" value="Znf_UBR"/>
</dbReference>
<feature type="compositionally biased region" description="Low complexity" evidence="17">
    <location>
        <begin position="2733"/>
        <end position="2746"/>
    </location>
</feature>
<feature type="region of interest" description="Disordered" evidence="17">
    <location>
        <begin position="2572"/>
        <end position="2612"/>
    </location>
</feature>
<feature type="region of interest" description="Disordered" evidence="17">
    <location>
        <begin position="508"/>
        <end position="529"/>
    </location>
</feature>
<feature type="region of interest" description="Disordered" evidence="17">
    <location>
        <begin position="954"/>
        <end position="977"/>
    </location>
</feature>
<dbReference type="Gene3D" id="1.10.1900.10">
    <property type="entry name" value="c-terminal domain of poly(a) binding protein"/>
    <property type="match status" value="1"/>
</dbReference>
<feature type="region of interest" description="Disordered" evidence="17">
    <location>
        <begin position="1899"/>
        <end position="1919"/>
    </location>
</feature>
<dbReference type="GO" id="GO:0003723">
    <property type="term" value="F:RNA binding"/>
    <property type="evidence" value="ECO:0007669"/>
    <property type="project" value="InterPro"/>
</dbReference>
<dbReference type="CDD" id="cd14423">
    <property type="entry name" value="CUE_UBR5"/>
    <property type="match status" value="1"/>
</dbReference>
<feature type="compositionally biased region" description="Low complexity" evidence="17">
    <location>
        <begin position="649"/>
        <end position="659"/>
    </location>
</feature>
<comment type="subcellular location">
    <subcellularLocation>
        <location evidence="3">Cytoplasm</location>
    </subcellularLocation>
    <subcellularLocation>
        <location evidence="2">Nucleus</location>
    </subcellularLocation>
</comment>
<dbReference type="GO" id="GO:0034450">
    <property type="term" value="F:ubiquitin-ubiquitin ligase activity"/>
    <property type="evidence" value="ECO:0007669"/>
    <property type="project" value="TreeGrafter"/>
</dbReference>
<sequence>MSSLHFVVSIGEGDQLNDRIREVADKINKYGTQTFPALHSLKVPVKQVVVGNSYLGVLLADGRAFRVAYSVIAERLDLSKHDSSTKNNGAGAGNGNTNSGSTGGNGGSSTSKPAQASSRQLARSTRARIMRTSGSSVRGQTSRSTGVIIGGTTSGRSLVTVPATFVPEELISQAQVVLQGKSRSLIIRELQRTNLDVNLAVNNLLSRDDEEGEDTEEGSDNYVPEDLISLLDSGIHPDPSLLLDNDAMFSEDMRTFRNLMLSSRDRMQSSSAPSSNQNESGNVRSSGTSSSTSAVVSGSGSGTSASLTFGRLRDRTYFGPRRWFQSTRDEVQWEKEQETRNKLDTSSGFPLWISDDLEFWPDKDGARFIQIAALHSEFIAISTKGELHQWRWADREPYRNNELANIHHPKTQSLGLTYEKIVHISATTIRCSVVTESGKIANWMDEQLGYAGNKLEHQATSYPEFTLDKITSLHTCSLYTVARTESGELFWWGVLPFSQRKKMWEKYKAKSKKPQKKDKDKDQSSSSSSSEVTVGAQVCMKNSPMYQPGAIGFCISNGVPKVGQLLNAAWDLMNICRFKILPMPQSSLTSTSSNGSTSGVNLEVKEATVKIPSSIGITNTNSNSSGSTSSVGNKETADRLDMPPPPSPASSTCSDTSVSVKRKRITQKEDSDGKKDEEFWNLKDVVFVEDVRSVPVGRVLKVDGQFAAVRFPSNNTKDKFDESSIDAWQDCRLLRKDDLQIIKSTATSRVPDCIQKIPRRIVLNLQLNEHSQLLTLAIDSKGIHTIMKTGTTLHYSLFNLSGGRMGKSSNFPTDINSFMGKSSQNISLVCAGDQPESILILRDGNKTIYPLAKDCLEAVRDPLWMDLPPLSCVAATPVTIQSTNVNTKTQVTLVVMATEQQLLMPKIMRCDVDAIKYFLGQLNGELKSQVSAVVQEFADGNRNILHACVTQCSPTSNKDSDQDLNISNANNSSSNNSGPNVVLDCINAVANSMISRPSSSIRDLMRRSSSTSALAGDVHMSSSGVSVSSADDNSINLSYWPSEYEGGNSGDEDSLSGIHMQKVPPQNQSTEMYVSDPTERRLNALLSVQMICENSALQPHLRQLLSAKDSTGQTPFMLAVSSRAYQAGIVLFETILKIANGDAQIRDSMVFPNGCTPDQSPLHVICCNDTCSFTWTGADHINQDIFECQTCGLSGSLCCCTECAKVCHKGHDCKLKQTTPTAYCDCWQKCKCKALIAGNQTKRAELLEKLIKDTDLVMRFNSRGESILLFLIQTVGRQSIEQRQYRSARGQQRSSGSYLNRKTPSIDTEGEMPEHDLEPPRFARKALERLLGDWNSVRAMIQTGVENEINLNSKMTSQVFYEDSDSKSLYINSQSGTIMLDKFTHILFFRCTNEPLDALLSTLTNELRTGKVDEAQKVARRFVRSVARVFVIFSIEKSNNPDKQKNSTLQARLMQSYRRVFTSLLKFAIEELVEIADALIAPVRLGVVRPTAPFQLPSSSNNLDADDLFSVEPLAPASRQSSLQDAVTSRIDTEASDSGFLARISSALRNDLDDANDPDAMVHDDGDISEQDDSQSVIHARQHISNNNNNNNNNNVADEVVDDQMGQDGGHEAESDNEFNFQEAETESDSDDNQSTQDAGRSVQTGATAGSDTGLSNFVLINEDDTGDSSQPDEDGSEDADSDEQSTEEFVLDEQLERRTTSSGQQRSNAPPHSLHWAIRSRDTTRTTNLHRLAGASNLVFIDPSAIRRSTSASAVAAQEAPTMATTSSSLARAFGIVLRQISELVGTLAWKFTCPPSNNCDRTYQETVQLQMFVERRLKPTWDWILTVMDATEAQLRFGASLTDSTDSAHPLHPSNNNSTTATTSSSTNATTNTTTSNVGAPQRPNRTVTIQMLTPNLNTFNSGSRARDRTNGGTDNATSRRDFLTYCLSLMRAHNSEHRDSLPVLDVTALRHVAYVLDAIIFYMRASNELDCDRNDSNAWDDQDDNENDDVDDEFTTSLVIDTDSIDDSDMVRPSLGKRHGFFQRSESTLCLGCPAPDSFNTPMNEPLPLADQPQLLQPNARREDLFGMPKQAITVPTGDQSGSSTLELPPIRLGLSSQNPSTASNTVVISCVNPTAQTESQSETIEETLTTKQQMTMRTSHGGNKQKDQETISSLKRPHSPQPGPSNVRKHFEEYEDDDDSIEDEPQDLSQQTLDLRHTSNKMDVDNVPQIPPLKSSDNNNSYDDSDDSDNDSNSIRSPVHKKHRLMESTDIQPEQFALIPKSHDDQQQQQMNDQEVDPSVRPPIIVVTRRNVADAIEAVTATVLSKNKKTNLNDCVTPETPLSYLPNSFMYDGKSGSGEGTDHGSSSSTSKSSVIVRVGPSTSTTPIDNVMETIDENQEVSANVTIETTNTPIPPQLVQELPPRGVYFRSNVTSDLLLGRWRLSLILFGRVFQEDVGMEPGSIISELGGFPVKEAKFRRHMEKLRNGQQRDLTLSKIDRARNCLIPQTFKELNTQYNNNNRRLQPPLAFNRVKVTFKDEPGEGSGVARSFYTLIAEALLSRENLPNLESAQVGSSKYNVPFTTMIRQRNASSSGGGGGGSGSQGSSVTIATNSPSNPPPRELSEPIRRITTKRTLWRYRDNRKVMLNYDSRPFRPQSEGGSNEHLSGHQQQLGERLYNKVLQIHPAQASKITGMLLDLPPTQWIMLLSSDETLRQKANEAMALITFRHRMDRESNNGSNSSGGGGGSGSNSNNNNQQSSASVSLNISNSATLNIINSDASANNQQQGSSSSQQQQQQQGAKKLNSIVVLEDCQIDDNAPLFYQPGKPNFFSPRQGYPSFERINAFRNVGRLIGLCLLQNELLPIFLQRHVLKYILGRQIRFHDLAFFDPIVYESLRQLVKDSQSKNGAQLLQSLELNFVIDLGPEEGGGSVELVHNGRDIIVNEQNVYDYVRKYAEYRMIKTQEKSLEALRLGVFDVLPETALDSLTAEDLRLLLNGVGDINVSVLSNYTSFNDESNESAEKLQRFKRWLWQIVERMTNLERQDLIYFWTGSPALPASEEGFQPMPTVTIRPADDAHLPTANTCISRLYIPLYSSKAVLRHKLLMAIKTKNFGFV</sequence>
<dbReference type="SMART" id="SM00119">
    <property type="entry name" value="HECTc"/>
    <property type="match status" value="1"/>
</dbReference>
<dbReference type="Pfam" id="PF11547">
    <property type="entry name" value="E3_UbLigase_EDD"/>
    <property type="match status" value="1"/>
</dbReference>
<evidence type="ECO:0000256" key="6">
    <source>
        <dbReference type="ARBA" id="ARBA00022490"/>
    </source>
</evidence>
<dbReference type="PROSITE" id="PS51157">
    <property type="entry name" value="ZF_UBR"/>
    <property type="match status" value="1"/>
</dbReference>
<dbReference type="GO" id="GO:0008270">
    <property type="term" value="F:zinc ion binding"/>
    <property type="evidence" value="ECO:0007669"/>
    <property type="project" value="UniProtKB-KW"/>
</dbReference>
<evidence type="ECO:0000256" key="8">
    <source>
        <dbReference type="ARBA" id="ARBA00022679"/>
    </source>
</evidence>
<feature type="compositionally biased region" description="Low complexity" evidence="17">
    <location>
        <begin position="85"/>
        <end position="100"/>
    </location>
</feature>
<dbReference type="Gene3D" id="3.90.1750.10">
    <property type="entry name" value="Hect, E3 ligase catalytic domains"/>
    <property type="match status" value="1"/>
</dbReference>
<dbReference type="PANTHER" id="PTHR46276">
    <property type="entry name" value="E3 UBIQUITIN-PROTEIN LIGASE UBR5"/>
    <property type="match status" value="1"/>
</dbReference>
<evidence type="ECO:0000259" key="18">
    <source>
        <dbReference type="PROSITE" id="PS50237"/>
    </source>
</evidence>
<evidence type="ECO:0000256" key="5">
    <source>
        <dbReference type="ARBA" id="ARBA00012485"/>
    </source>
</evidence>
<feature type="region of interest" description="Disordered" evidence="17">
    <location>
        <begin position="1283"/>
        <end position="1317"/>
    </location>
</feature>
<feature type="region of interest" description="Disordered" evidence="17">
    <location>
        <begin position="1844"/>
        <end position="1887"/>
    </location>
</feature>
<name>A0A1J1ICJ3_9DIPT</name>
<dbReference type="FunFam" id="1.10.8.10:FF:000009">
    <property type="entry name" value="Putative E3 ubiquitin-protein ligase UBR5"/>
    <property type="match status" value="1"/>
</dbReference>
<feature type="region of interest" description="Disordered" evidence="17">
    <location>
        <begin position="615"/>
        <end position="674"/>
    </location>
</feature>
<evidence type="ECO:0000259" key="20">
    <source>
        <dbReference type="PROSITE" id="PS51309"/>
    </source>
</evidence>
<feature type="active site" description="Glycyl thioester intermediate" evidence="15">
    <location>
        <position position="3068"/>
    </location>
</feature>
<feature type="compositionally biased region" description="Acidic residues" evidence="17">
    <location>
        <begin position="1662"/>
        <end position="1694"/>
    </location>
</feature>
<dbReference type="InterPro" id="IPR024725">
    <property type="entry name" value="UBR5_UBA"/>
</dbReference>
<feature type="region of interest" description="Disordered" evidence="17">
    <location>
        <begin position="1604"/>
        <end position="1715"/>
    </location>
</feature>
<dbReference type="CDD" id="cd19675">
    <property type="entry name" value="UBR-box_UBR5"/>
    <property type="match status" value="1"/>
</dbReference>
<feature type="compositionally biased region" description="Low complexity" evidence="17">
    <location>
        <begin position="2118"/>
        <end position="2134"/>
    </location>
</feature>
<dbReference type="Gene3D" id="2.130.10.30">
    <property type="entry name" value="Regulator of chromosome condensation 1/beta-lactamase-inhibitor protein II"/>
    <property type="match status" value="1"/>
</dbReference>
<evidence type="ECO:0000256" key="3">
    <source>
        <dbReference type="ARBA" id="ARBA00004496"/>
    </source>
</evidence>
<keyword evidence="8" id="KW-0808">Transferase</keyword>
<feature type="domain" description="HECT" evidence="18">
    <location>
        <begin position="2814"/>
        <end position="3099"/>
    </location>
</feature>
<feature type="compositionally biased region" description="Low complexity" evidence="17">
    <location>
        <begin position="1856"/>
        <end position="1879"/>
    </location>
</feature>
<feature type="region of interest" description="Disordered" evidence="17">
    <location>
        <begin position="2076"/>
        <end position="2105"/>
    </location>
</feature>
<dbReference type="Proteomes" id="UP000183832">
    <property type="component" value="Unassembled WGS sequence"/>
</dbReference>
<dbReference type="Gene3D" id="3.30.2410.10">
    <property type="entry name" value="Hect, E3 ligase catalytic domain"/>
    <property type="match status" value="1"/>
</dbReference>
<evidence type="ECO:0000256" key="9">
    <source>
        <dbReference type="ARBA" id="ARBA00022723"/>
    </source>
</evidence>
<comment type="pathway">
    <text evidence="4">Protein modification; protein ubiquitination.</text>
</comment>
<evidence type="ECO:0000256" key="12">
    <source>
        <dbReference type="ARBA" id="ARBA00022833"/>
    </source>
</evidence>
<feature type="compositionally biased region" description="Low complexity" evidence="17">
    <location>
        <begin position="1285"/>
        <end position="1298"/>
    </location>
</feature>
<evidence type="ECO:0000256" key="14">
    <source>
        <dbReference type="ARBA" id="ARBA00061431"/>
    </source>
</evidence>
<dbReference type="PANTHER" id="PTHR46276:SF1">
    <property type="entry name" value="E3 UBIQUITIN-PROTEIN LIGASE UBR5"/>
    <property type="match status" value="1"/>
</dbReference>
<dbReference type="InterPro" id="IPR035983">
    <property type="entry name" value="Hect_E3_ubiquitin_ligase"/>
</dbReference>
<dbReference type="OrthoDB" id="298098at2759"/>
<dbReference type="FunFam" id="3.30.2160.10:FF:000006">
    <property type="entry name" value="E3 ubiquitin-protein ligase UBR5 isoform X2"/>
    <property type="match status" value="1"/>
</dbReference>
<proteinExistence type="inferred from homology"/>
<dbReference type="STRING" id="568069.A0A1J1ICJ3"/>
<evidence type="ECO:0000259" key="19">
    <source>
        <dbReference type="PROSITE" id="PS51157"/>
    </source>
</evidence>
<protein>
    <recommendedName>
        <fullName evidence="5">HECT-type E3 ubiquitin transferase</fullName>
        <ecNumber evidence="5">2.3.2.26</ecNumber>
    </recommendedName>
</protein>
<keyword evidence="11 15" id="KW-0833">Ubl conjugation pathway</keyword>
<evidence type="ECO:0000256" key="13">
    <source>
        <dbReference type="ARBA" id="ARBA00023242"/>
    </source>
</evidence>
<dbReference type="InterPro" id="IPR002004">
    <property type="entry name" value="PABP_HYD_C"/>
</dbReference>
<feature type="compositionally biased region" description="Polar residues" evidence="17">
    <location>
        <begin position="2135"/>
        <end position="2146"/>
    </location>
</feature>
<feature type="region of interest" description="Disordered" evidence="17">
    <location>
        <begin position="2118"/>
        <end position="2173"/>
    </location>
</feature>
<feature type="compositionally biased region" description="Low complexity" evidence="17">
    <location>
        <begin position="615"/>
        <end position="630"/>
    </location>
</feature>
<dbReference type="GO" id="GO:0000209">
    <property type="term" value="P:protein polyubiquitination"/>
    <property type="evidence" value="ECO:0007669"/>
    <property type="project" value="TreeGrafter"/>
</dbReference>
<dbReference type="InterPro" id="IPR036053">
    <property type="entry name" value="PABP-dom"/>
</dbReference>
<feature type="compositionally biased region" description="Polar residues" evidence="17">
    <location>
        <begin position="113"/>
        <end position="123"/>
    </location>
</feature>
<evidence type="ECO:0000256" key="15">
    <source>
        <dbReference type="PROSITE-ProRule" id="PRU00104"/>
    </source>
</evidence>
<feature type="region of interest" description="Disordered" evidence="17">
    <location>
        <begin position="2631"/>
        <end position="2655"/>
    </location>
</feature>
<feature type="compositionally biased region" description="Low complexity" evidence="17">
    <location>
        <begin position="967"/>
        <end position="977"/>
    </location>
</feature>
<dbReference type="InterPro" id="IPR047503">
    <property type="entry name" value="UBR-box_UBR5"/>
</dbReference>